<feature type="region of interest" description="Disordered" evidence="4">
    <location>
        <begin position="411"/>
        <end position="450"/>
    </location>
</feature>
<feature type="compositionally biased region" description="Basic and acidic residues" evidence="4">
    <location>
        <begin position="420"/>
        <end position="450"/>
    </location>
</feature>
<dbReference type="PROSITE" id="PS00175">
    <property type="entry name" value="PG_MUTASE"/>
    <property type="match status" value="1"/>
</dbReference>
<evidence type="ECO:0000256" key="2">
    <source>
        <dbReference type="ARBA" id="ARBA00023235"/>
    </source>
</evidence>
<accession>A0A7S0YH41</accession>
<dbReference type="CDD" id="cd07067">
    <property type="entry name" value="HP_PGM_like"/>
    <property type="match status" value="1"/>
</dbReference>
<dbReference type="InterPro" id="IPR050275">
    <property type="entry name" value="PGM_Phosphatase"/>
</dbReference>
<evidence type="ECO:0000313" key="5">
    <source>
        <dbReference type="EMBL" id="CAD8779033.1"/>
    </source>
</evidence>
<dbReference type="InterPro" id="IPR001345">
    <property type="entry name" value="PG/BPGM_mutase_AS"/>
</dbReference>
<dbReference type="PANTHER" id="PTHR48100">
    <property type="entry name" value="BROAD-SPECIFICITY PHOSPHATASE YOR283W-RELATED"/>
    <property type="match status" value="1"/>
</dbReference>
<evidence type="ECO:0000256" key="3">
    <source>
        <dbReference type="ARBA" id="ARBA00038362"/>
    </source>
</evidence>
<keyword evidence="1" id="KW-0324">Glycolysis</keyword>
<evidence type="ECO:0000256" key="1">
    <source>
        <dbReference type="ARBA" id="ARBA00023152"/>
    </source>
</evidence>
<proteinExistence type="inferred from homology"/>
<dbReference type="SUPFAM" id="SSF53254">
    <property type="entry name" value="Phosphoglycerate mutase-like"/>
    <property type="match status" value="1"/>
</dbReference>
<gene>
    <name evidence="5" type="ORF">PPAR00522_LOCUS14032</name>
</gene>
<dbReference type="SMART" id="SM00855">
    <property type="entry name" value="PGAM"/>
    <property type="match status" value="1"/>
</dbReference>
<dbReference type="Gene3D" id="3.40.50.1240">
    <property type="entry name" value="Phosphoglycerate mutase-like"/>
    <property type="match status" value="2"/>
</dbReference>
<dbReference type="InterPro" id="IPR013078">
    <property type="entry name" value="His_Pase_superF_clade-1"/>
</dbReference>
<dbReference type="Pfam" id="PF00300">
    <property type="entry name" value="His_Phos_1"/>
    <property type="match status" value="1"/>
</dbReference>
<dbReference type="GO" id="GO:0005737">
    <property type="term" value="C:cytoplasm"/>
    <property type="evidence" value="ECO:0007669"/>
    <property type="project" value="TreeGrafter"/>
</dbReference>
<name>A0A7S0YH41_9CHLO</name>
<dbReference type="PANTHER" id="PTHR48100:SF1">
    <property type="entry name" value="HISTIDINE PHOSPHATASE FAMILY PROTEIN-RELATED"/>
    <property type="match status" value="1"/>
</dbReference>
<reference evidence="5" key="1">
    <citation type="submission" date="2021-01" db="EMBL/GenBank/DDBJ databases">
        <authorList>
            <person name="Corre E."/>
            <person name="Pelletier E."/>
            <person name="Niang G."/>
            <person name="Scheremetjew M."/>
            <person name="Finn R."/>
            <person name="Kale V."/>
            <person name="Holt S."/>
            <person name="Cochrane G."/>
            <person name="Meng A."/>
            <person name="Brown T."/>
            <person name="Cohen L."/>
        </authorList>
    </citation>
    <scope>NUCLEOTIDE SEQUENCE</scope>
    <source>
        <strain evidence="5">SAG 63-3</strain>
    </source>
</reference>
<evidence type="ECO:0000256" key="4">
    <source>
        <dbReference type="SAM" id="MobiDB-lite"/>
    </source>
</evidence>
<dbReference type="AlphaFoldDB" id="A0A7S0YH41"/>
<comment type="similarity">
    <text evidence="3">Belongs to the phosphoglycerate mutase family.</text>
</comment>
<evidence type="ECO:0008006" key="6">
    <source>
        <dbReference type="Google" id="ProtNLM"/>
    </source>
</evidence>
<organism evidence="5">
    <name type="scientific">Polytomella parva</name>
    <dbReference type="NCBI Taxonomy" id="51329"/>
    <lineage>
        <taxon>Eukaryota</taxon>
        <taxon>Viridiplantae</taxon>
        <taxon>Chlorophyta</taxon>
        <taxon>core chlorophytes</taxon>
        <taxon>Chlorophyceae</taxon>
        <taxon>CS clade</taxon>
        <taxon>Chlamydomonadales</taxon>
        <taxon>Chlamydomonadaceae</taxon>
        <taxon>Polytomella</taxon>
    </lineage>
</organism>
<dbReference type="EMBL" id="HBFM01021552">
    <property type="protein sequence ID" value="CAD8779033.1"/>
    <property type="molecule type" value="Transcribed_RNA"/>
</dbReference>
<sequence>MQISSKASHYLVRPHVKLQAPVVVIPKKMTRTFENEISENDDYCSVKILPWKRTKKIVVIRHGEGFHNVAGKKNYANYKSPQYEDAQLTPLGWDQARSLGRYIRRQKIHVDLVVVSPMTRALQTAVGVFGIPSSSIEPLLVSPTSPLPFKLLMPAQEAIHDKQSPQEAFFVSTPLVDEASEIPDPDPRMTKNNSLNSDVSFQQTNVTPPFISHELCREIIGLHPCDRRSETAVYRKHFPGIDFSKVTVENDIHWRVDERESHAKIKRRGSAFLRWLMQRPEETIAVVSHASFLHHLIGERYETHERWSGINGRGDIGSSKKGNHANDDRGKMDGLTQLALDAPFDNCEMRTVVISDSHESEECTTGLLRDGMPGGRRSPYDKDLSHNYVRMFMGWELAEAEGIRERGILEKGSYDPVEQEEGREGSASRRSEEGIQRREEVEGNDADNKRKATMTAFGRMYYPGGSDVVTEVSSRVIE</sequence>
<dbReference type="InterPro" id="IPR029033">
    <property type="entry name" value="His_PPase_superfam"/>
</dbReference>
<protein>
    <recommendedName>
        <fullName evidence="6">Phosphoglycerate mutase-like protein</fullName>
    </recommendedName>
</protein>
<keyword evidence="2" id="KW-0413">Isomerase</keyword>
<dbReference type="GO" id="GO:0016791">
    <property type="term" value="F:phosphatase activity"/>
    <property type="evidence" value="ECO:0007669"/>
    <property type="project" value="TreeGrafter"/>
</dbReference>